<dbReference type="EMBL" id="CP015118">
    <property type="protein sequence ID" value="ARN19381.1"/>
    <property type="molecule type" value="Genomic_DNA"/>
</dbReference>
<dbReference type="SUPFAM" id="SSF52172">
    <property type="entry name" value="CheY-like"/>
    <property type="match status" value="1"/>
</dbReference>
<organism evidence="2 3">
    <name type="scientific">Piscinibacter gummiphilus</name>
    <dbReference type="NCBI Taxonomy" id="946333"/>
    <lineage>
        <taxon>Bacteria</taxon>
        <taxon>Pseudomonadati</taxon>
        <taxon>Pseudomonadota</taxon>
        <taxon>Betaproteobacteria</taxon>
        <taxon>Burkholderiales</taxon>
        <taxon>Sphaerotilaceae</taxon>
        <taxon>Piscinibacter</taxon>
    </lineage>
</organism>
<dbReference type="InterPro" id="IPR001789">
    <property type="entry name" value="Sig_transdc_resp-reg_receiver"/>
</dbReference>
<dbReference type="PROSITE" id="PS50110">
    <property type="entry name" value="RESPONSE_REGULATORY"/>
    <property type="match status" value="1"/>
</dbReference>
<dbReference type="Proteomes" id="UP000193427">
    <property type="component" value="Chromosome"/>
</dbReference>
<dbReference type="OrthoDB" id="8854203at2"/>
<dbReference type="KEGG" id="rgu:A4W93_05335"/>
<evidence type="ECO:0000313" key="3">
    <source>
        <dbReference type="Proteomes" id="UP000193427"/>
    </source>
</evidence>
<evidence type="ECO:0000256" key="1">
    <source>
        <dbReference type="PROSITE-ProRule" id="PRU00169"/>
    </source>
</evidence>
<proteinExistence type="predicted"/>
<accession>A0A1W6L4X5</accession>
<gene>
    <name evidence="2" type="ORF">A4W93_05335</name>
</gene>
<keyword evidence="3" id="KW-1185">Reference proteome</keyword>
<dbReference type="GO" id="GO:0000160">
    <property type="term" value="P:phosphorelay signal transduction system"/>
    <property type="evidence" value="ECO:0007669"/>
    <property type="project" value="InterPro"/>
</dbReference>
<protein>
    <submittedName>
        <fullName evidence="2">Uncharacterized protein</fullName>
    </submittedName>
</protein>
<dbReference type="AlphaFoldDB" id="A0A1W6L4X5"/>
<dbReference type="Gene3D" id="3.40.50.2300">
    <property type="match status" value="1"/>
</dbReference>
<reference evidence="2 3" key="1">
    <citation type="submission" date="2016-04" db="EMBL/GenBank/DDBJ databases">
        <title>Complete genome sequence of natural rubber-degrading, novel Gram-negative bacterium, Rhizobacter gummiphilus strain NS21.</title>
        <authorList>
            <person name="Tabata M."/>
            <person name="Kasai D."/>
            <person name="Fukuda M."/>
        </authorList>
    </citation>
    <scope>NUCLEOTIDE SEQUENCE [LARGE SCALE GENOMIC DNA]</scope>
    <source>
        <strain evidence="2 3">NS21</strain>
    </source>
</reference>
<sequence>MPVALTTIAVAERDDLIRALLERWLAEAGHRVVCLSPADPLPDGPFDLVIASVDNPRTATAEVRTLQAGHAAPLLLTSARFFPDPADATSLAQRFGVRAVLAKPYDRAALLAAVAECLG</sequence>
<dbReference type="InterPro" id="IPR011006">
    <property type="entry name" value="CheY-like_superfamily"/>
</dbReference>
<dbReference type="STRING" id="946333.A4W93_05335"/>
<name>A0A1W6L4X5_9BURK</name>
<comment type="caution">
    <text evidence="1">Lacks conserved residue(s) required for the propagation of feature annotation.</text>
</comment>
<dbReference type="RefSeq" id="WP_085749639.1">
    <property type="nucleotide sequence ID" value="NZ_BSPR01000002.1"/>
</dbReference>
<evidence type="ECO:0000313" key="2">
    <source>
        <dbReference type="EMBL" id="ARN19381.1"/>
    </source>
</evidence>